<dbReference type="Pfam" id="PF16267">
    <property type="entry name" value="DUF4920"/>
    <property type="match status" value="1"/>
</dbReference>
<comment type="caution">
    <text evidence="1">The sequence shown here is derived from an EMBL/GenBank/DDBJ whole genome shotgun (WGS) entry which is preliminary data.</text>
</comment>
<name>A0ABW3I2B9_9FLAO</name>
<organism evidence="1 2">
    <name type="scientific">Pseudofulvibacter geojedonensis</name>
    <dbReference type="NCBI Taxonomy" id="1123758"/>
    <lineage>
        <taxon>Bacteria</taxon>
        <taxon>Pseudomonadati</taxon>
        <taxon>Bacteroidota</taxon>
        <taxon>Flavobacteriia</taxon>
        <taxon>Flavobacteriales</taxon>
        <taxon>Flavobacteriaceae</taxon>
        <taxon>Pseudofulvibacter</taxon>
    </lineage>
</organism>
<sequence length="171" mass="19427">MKRVLVLLVLSIVLIGCKKEKPVEKELKEEKEVVEKKVDSIQYFGEKFEVTKLLTNTEMLESYKKMKIGDSTLVTFKAKINQVCKKKGCWMTLALADETEAMVKFKDYGFFMPLDCDGKIVTVNGYAFVNEVPVDELKHYAEDAGKSKEEIEKITAPEKTFSFMATGAMLD</sequence>
<dbReference type="InterPro" id="IPR032577">
    <property type="entry name" value="DUF4920"/>
</dbReference>
<dbReference type="PROSITE" id="PS51257">
    <property type="entry name" value="PROKAR_LIPOPROTEIN"/>
    <property type="match status" value="1"/>
</dbReference>
<keyword evidence="2" id="KW-1185">Reference proteome</keyword>
<protein>
    <submittedName>
        <fullName evidence="1">DUF4920 domain-containing protein</fullName>
    </submittedName>
</protein>
<gene>
    <name evidence="1" type="ORF">ACFQ1O_07655</name>
</gene>
<evidence type="ECO:0000313" key="2">
    <source>
        <dbReference type="Proteomes" id="UP001596997"/>
    </source>
</evidence>
<dbReference type="RefSeq" id="WP_377715044.1">
    <property type="nucleotide sequence ID" value="NZ_JBHTJM010000008.1"/>
</dbReference>
<proteinExistence type="predicted"/>
<accession>A0ABW3I2B9</accession>
<dbReference type="Proteomes" id="UP001596997">
    <property type="component" value="Unassembled WGS sequence"/>
</dbReference>
<evidence type="ECO:0000313" key="1">
    <source>
        <dbReference type="EMBL" id="MFD0963878.1"/>
    </source>
</evidence>
<dbReference type="EMBL" id="JBHTJM010000008">
    <property type="protein sequence ID" value="MFD0963878.1"/>
    <property type="molecule type" value="Genomic_DNA"/>
</dbReference>
<reference evidence="2" key="1">
    <citation type="journal article" date="2019" name="Int. J. Syst. Evol. Microbiol.">
        <title>The Global Catalogue of Microorganisms (GCM) 10K type strain sequencing project: providing services to taxonomists for standard genome sequencing and annotation.</title>
        <authorList>
            <consortium name="The Broad Institute Genomics Platform"/>
            <consortium name="The Broad Institute Genome Sequencing Center for Infectious Disease"/>
            <person name="Wu L."/>
            <person name="Ma J."/>
        </authorList>
    </citation>
    <scope>NUCLEOTIDE SEQUENCE [LARGE SCALE GENOMIC DNA]</scope>
    <source>
        <strain evidence="2">CCUG 62114</strain>
    </source>
</reference>